<evidence type="ECO:0000256" key="2">
    <source>
        <dbReference type="ARBA" id="ARBA00005916"/>
    </source>
</evidence>
<evidence type="ECO:0000256" key="7">
    <source>
        <dbReference type="ARBA" id="ARBA00047464"/>
    </source>
</evidence>
<dbReference type="NCBIfam" id="TIGR01035">
    <property type="entry name" value="hemA"/>
    <property type="match status" value="1"/>
</dbReference>
<dbReference type="InterPro" id="IPR036343">
    <property type="entry name" value="GluRdtase_N_sf"/>
</dbReference>
<comment type="subunit">
    <text evidence="8">Homodimer.</text>
</comment>
<reference evidence="18 19" key="1">
    <citation type="submission" date="2022-04" db="EMBL/GenBank/DDBJ databases">
        <title>Diverse halophilic archaea isolated from saline environments.</title>
        <authorList>
            <person name="Cui H.-L."/>
        </authorList>
    </citation>
    <scope>NUCLEOTIDE SEQUENCE [LARGE SCALE GENOMIC DNA]</scope>
    <source>
        <strain evidence="18 19">XZYJT49</strain>
    </source>
</reference>
<comment type="domain">
    <text evidence="8">Possesses an unusual extended V-shaped dimeric structure with each monomer consisting of three distinct domains arranged along a curved 'spinal' alpha-helix. The N-terminal catalytic domain specifically recognizes the glutamate moiety of the substrate. The second domain is the NADPH-binding domain, and the third C-terminal domain is responsible for dimerization.</text>
</comment>
<dbReference type="Gene3D" id="3.40.50.720">
    <property type="entry name" value="NAD(P)-binding Rossmann-like Domain"/>
    <property type="match status" value="1"/>
</dbReference>
<feature type="binding site" evidence="8 10">
    <location>
        <position position="105"/>
    </location>
    <ligand>
        <name>substrate</name>
    </ligand>
</feature>
<dbReference type="SUPFAM" id="SSF69075">
    <property type="entry name" value="Glutamyl tRNA-reductase dimerization domain"/>
    <property type="match status" value="1"/>
</dbReference>
<organism evidence="18 19">
    <name type="scientific">Halorussus limi</name>
    <dbReference type="NCBI Taxonomy" id="2938695"/>
    <lineage>
        <taxon>Archaea</taxon>
        <taxon>Methanobacteriati</taxon>
        <taxon>Methanobacteriota</taxon>
        <taxon>Stenosarchaea group</taxon>
        <taxon>Halobacteria</taxon>
        <taxon>Halobacteriales</taxon>
        <taxon>Haladaptataceae</taxon>
        <taxon>Halorussus</taxon>
    </lineage>
</organism>
<dbReference type="PANTHER" id="PTHR43013">
    <property type="entry name" value="GLUTAMYL-TRNA REDUCTASE"/>
    <property type="match status" value="1"/>
</dbReference>
<evidence type="ECO:0000256" key="4">
    <source>
        <dbReference type="ARBA" id="ARBA00022857"/>
    </source>
</evidence>
<name>A0A8U0HUT1_9EURY</name>
<comment type="pathway">
    <text evidence="1 8 13">Porphyrin-containing compound metabolism; protoporphyrin-IX biosynthesis; 5-aminolevulinate from L-glutamyl-tRNA(Glu): step 1/2.</text>
</comment>
<dbReference type="InterPro" id="IPR015896">
    <property type="entry name" value="4pyrrol_synth_GluRdtase_dimer"/>
</dbReference>
<keyword evidence="4 8" id="KW-0521">NADP</keyword>
<dbReference type="FunFam" id="3.30.460.30:FF:000001">
    <property type="entry name" value="Glutamyl-tRNA reductase"/>
    <property type="match status" value="1"/>
</dbReference>
<feature type="binding site" evidence="8 11">
    <location>
        <begin position="184"/>
        <end position="189"/>
    </location>
    <ligand>
        <name>NADP(+)</name>
        <dbReference type="ChEBI" id="CHEBI:58349"/>
    </ligand>
</feature>
<feature type="domain" description="Quinate/shikimate 5-dehydrogenase/glutamyl-tRNA reductase" evidence="16">
    <location>
        <begin position="174"/>
        <end position="298"/>
    </location>
</feature>
<dbReference type="GO" id="GO:0050661">
    <property type="term" value="F:NADP binding"/>
    <property type="evidence" value="ECO:0007669"/>
    <property type="project" value="InterPro"/>
</dbReference>
<feature type="domain" description="Glutamyl-tRNA reductase N-terminal" evidence="17">
    <location>
        <begin position="11"/>
        <end position="152"/>
    </location>
</feature>
<comment type="catalytic activity">
    <reaction evidence="7 8 13">
        <text>(S)-4-amino-5-oxopentanoate + tRNA(Glu) + NADP(+) = L-glutamyl-tRNA(Glu) + NADPH + H(+)</text>
        <dbReference type="Rhea" id="RHEA:12344"/>
        <dbReference type="Rhea" id="RHEA-COMP:9663"/>
        <dbReference type="Rhea" id="RHEA-COMP:9680"/>
        <dbReference type="ChEBI" id="CHEBI:15378"/>
        <dbReference type="ChEBI" id="CHEBI:57501"/>
        <dbReference type="ChEBI" id="CHEBI:57783"/>
        <dbReference type="ChEBI" id="CHEBI:58349"/>
        <dbReference type="ChEBI" id="CHEBI:78442"/>
        <dbReference type="ChEBI" id="CHEBI:78520"/>
        <dbReference type="EC" id="1.2.1.70"/>
    </reaction>
</comment>
<feature type="domain" description="Tetrapyrrole biosynthesis glutamyl-tRNA reductase dimerisation" evidence="15">
    <location>
        <begin position="313"/>
        <end position="412"/>
    </location>
</feature>
<evidence type="ECO:0000256" key="12">
    <source>
        <dbReference type="PIRSR" id="PIRSR000445-4"/>
    </source>
</evidence>
<evidence type="ECO:0000313" key="18">
    <source>
        <dbReference type="EMBL" id="UPV74865.1"/>
    </source>
</evidence>
<dbReference type="PIRSF" id="PIRSF000445">
    <property type="entry name" value="4pyrrol_synth_GluRdtase"/>
    <property type="match status" value="1"/>
</dbReference>
<evidence type="ECO:0000256" key="5">
    <source>
        <dbReference type="ARBA" id="ARBA00023002"/>
    </source>
</evidence>
<evidence type="ECO:0000256" key="6">
    <source>
        <dbReference type="ARBA" id="ARBA00023244"/>
    </source>
</evidence>
<evidence type="ECO:0000256" key="14">
    <source>
        <dbReference type="SAM" id="MobiDB-lite"/>
    </source>
</evidence>
<dbReference type="PROSITE" id="PS00747">
    <property type="entry name" value="GLUTR"/>
    <property type="match status" value="1"/>
</dbReference>
<evidence type="ECO:0000256" key="1">
    <source>
        <dbReference type="ARBA" id="ARBA00005059"/>
    </source>
</evidence>
<dbReference type="InterPro" id="IPR000343">
    <property type="entry name" value="4pyrrol_synth_GluRdtase"/>
</dbReference>
<feature type="binding site" evidence="8 10">
    <location>
        <begin position="110"/>
        <end position="112"/>
    </location>
    <ligand>
        <name>substrate</name>
    </ligand>
</feature>
<dbReference type="EMBL" id="CP096659">
    <property type="protein sequence ID" value="UPV74865.1"/>
    <property type="molecule type" value="Genomic_DNA"/>
</dbReference>
<dbReference type="Pfam" id="PF05201">
    <property type="entry name" value="GlutR_N"/>
    <property type="match status" value="1"/>
</dbReference>
<dbReference type="Gene3D" id="3.30.460.30">
    <property type="entry name" value="Glutamyl-tRNA reductase, N-terminal domain"/>
    <property type="match status" value="1"/>
</dbReference>
<comment type="function">
    <text evidence="8">Catalyzes the NADPH-dependent reduction of glutamyl-tRNA(Glu) to glutamate 1-semialdehyde (GSA).</text>
</comment>
<evidence type="ECO:0000256" key="8">
    <source>
        <dbReference type="HAMAP-Rule" id="MF_00087"/>
    </source>
</evidence>
<feature type="active site" description="Nucleophile" evidence="8 9">
    <location>
        <position position="53"/>
    </location>
</feature>
<dbReference type="InterPro" id="IPR036291">
    <property type="entry name" value="NAD(P)-bd_dom_sf"/>
</dbReference>
<dbReference type="KEGG" id="halx:M0R89_02055"/>
<dbReference type="GO" id="GO:0019353">
    <property type="term" value="P:protoporphyrinogen IX biosynthetic process from glutamate"/>
    <property type="evidence" value="ECO:0007669"/>
    <property type="project" value="TreeGrafter"/>
</dbReference>
<dbReference type="Proteomes" id="UP000830729">
    <property type="component" value="Chromosome"/>
</dbReference>
<dbReference type="EC" id="1.2.1.70" evidence="3 8"/>
<evidence type="ECO:0000256" key="13">
    <source>
        <dbReference type="RuleBase" id="RU000584"/>
    </source>
</evidence>
<dbReference type="CDD" id="cd05213">
    <property type="entry name" value="NAD_bind_Glutamyl_tRNA_reduct"/>
    <property type="match status" value="1"/>
</dbReference>
<evidence type="ECO:0000256" key="3">
    <source>
        <dbReference type="ARBA" id="ARBA00012970"/>
    </source>
</evidence>
<sequence length="461" mass="48567">MSAATGVVSGIRISHDRASLDDVEAACHADESAVLRRLVDVPGVQEAFALQTCNRFEAYVVTGAAATGRAVLADFAPDVGDHSVVEMGHGESLRHLMRVAAGLESLVLGEDQILGQVRDAYESAREAGAVGPMLDDAVTKAIHVGERARTETAINDGAVSVGSAAVKLLDERTVLDGATALVVGAGEMGTIAAHALADAPVETLYVANRSLDSATELTETVAHDEALAVALDGLPSALDAADVVVTATGSEGHVLGADDLRETGETVVVDIAQPRDVSPAADAVDGVTVYGMAALESVTDETERRRRTAAESVEAMIDREFEHLLESYKRKRADEVISAMYESAERVKEQELSEALSKLDAHGDLSDDQRDVVASMADALVSQLLAPPTKSLRDAAADDDWGTINTALQLFDPDFGERGDSEGSNGRAPPEFVREQFGGEIPDEAAEQMPEDVREIIADDD</sequence>
<feature type="site" description="Important for activity" evidence="8 12">
    <location>
        <position position="95"/>
    </location>
</feature>
<evidence type="ECO:0000259" key="16">
    <source>
        <dbReference type="Pfam" id="PF01488"/>
    </source>
</evidence>
<keyword evidence="6 8" id="KW-0627">Porphyrin biosynthesis</keyword>
<evidence type="ECO:0000256" key="9">
    <source>
        <dbReference type="PIRSR" id="PIRSR000445-1"/>
    </source>
</evidence>
<dbReference type="SUPFAM" id="SSF51735">
    <property type="entry name" value="NAD(P)-binding Rossmann-fold domains"/>
    <property type="match status" value="1"/>
</dbReference>
<dbReference type="Pfam" id="PF01488">
    <property type="entry name" value="Shikimate_DH"/>
    <property type="match status" value="1"/>
</dbReference>
<accession>A0A8U0HUT1</accession>
<evidence type="ECO:0000259" key="17">
    <source>
        <dbReference type="Pfam" id="PF05201"/>
    </source>
</evidence>
<dbReference type="HAMAP" id="MF_00087">
    <property type="entry name" value="Glu_tRNA_reductase"/>
    <property type="match status" value="1"/>
</dbReference>
<evidence type="ECO:0000313" key="19">
    <source>
        <dbReference type="Proteomes" id="UP000830729"/>
    </source>
</evidence>
<keyword evidence="5 8" id="KW-0560">Oxidoreductase</keyword>
<dbReference type="AlphaFoldDB" id="A0A8U0HUT1"/>
<dbReference type="SUPFAM" id="SSF69742">
    <property type="entry name" value="Glutamyl tRNA-reductase catalytic, N-terminal domain"/>
    <property type="match status" value="1"/>
</dbReference>
<comment type="miscellaneous">
    <text evidence="8">During catalysis, the active site Cys acts as a nucleophile attacking the alpha-carbonyl group of tRNA-bound glutamate with the formation of a thioester intermediate between enzyme and glutamate, and the concomitant release of tRNA(Glu). The thioester intermediate is finally reduced by direct hydride transfer from NADPH, to form the product GSA.</text>
</comment>
<evidence type="ECO:0000256" key="10">
    <source>
        <dbReference type="PIRSR" id="PIRSR000445-2"/>
    </source>
</evidence>
<evidence type="ECO:0000256" key="11">
    <source>
        <dbReference type="PIRSR" id="PIRSR000445-3"/>
    </source>
</evidence>
<feature type="binding site" evidence="8 10">
    <location>
        <position position="116"/>
    </location>
    <ligand>
        <name>substrate</name>
    </ligand>
</feature>
<dbReference type="InterPro" id="IPR015895">
    <property type="entry name" value="4pyrrol_synth_GluRdtase_N"/>
</dbReference>
<dbReference type="GeneID" id="72183944"/>
<dbReference type="InterPro" id="IPR006151">
    <property type="entry name" value="Shikm_DH/Glu-tRNA_Rdtase"/>
</dbReference>
<protein>
    <recommendedName>
        <fullName evidence="3 8">Glutamyl-tRNA reductase</fullName>
        <shortName evidence="8">GluTR</shortName>
        <ecNumber evidence="3 8">1.2.1.70</ecNumber>
    </recommendedName>
</protein>
<comment type="similarity">
    <text evidence="2 8 13">Belongs to the glutamyl-tRNA reductase family.</text>
</comment>
<dbReference type="RefSeq" id="WP_248650908.1">
    <property type="nucleotide sequence ID" value="NZ_CP096659.1"/>
</dbReference>
<proteinExistence type="inferred from homology"/>
<evidence type="ECO:0000259" key="15">
    <source>
        <dbReference type="Pfam" id="PF00745"/>
    </source>
</evidence>
<dbReference type="InterPro" id="IPR036453">
    <property type="entry name" value="GluRdtase_dimer_dom_sf"/>
</dbReference>
<dbReference type="Pfam" id="PF00745">
    <property type="entry name" value="GlutR_dimer"/>
    <property type="match status" value="1"/>
</dbReference>
<feature type="region of interest" description="Disordered" evidence="14">
    <location>
        <begin position="412"/>
        <end position="431"/>
    </location>
</feature>
<gene>
    <name evidence="8 18" type="primary">hemA</name>
    <name evidence="18" type="ORF">M0R89_02055</name>
</gene>
<dbReference type="GO" id="GO:0008883">
    <property type="term" value="F:glutamyl-tRNA reductase activity"/>
    <property type="evidence" value="ECO:0007669"/>
    <property type="project" value="UniProtKB-UniRule"/>
</dbReference>
<dbReference type="InterPro" id="IPR018214">
    <property type="entry name" value="GluRdtase_CS"/>
</dbReference>
<keyword evidence="19" id="KW-1185">Reference proteome</keyword>
<dbReference type="PANTHER" id="PTHR43013:SF1">
    <property type="entry name" value="GLUTAMYL-TRNA REDUCTASE"/>
    <property type="match status" value="1"/>
</dbReference>
<feature type="binding site" evidence="8 10">
    <location>
        <begin position="52"/>
        <end position="55"/>
    </location>
    <ligand>
        <name>substrate</name>
    </ligand>
</feature>